<dbReference type="PROSITE" id="PS50851">
    <property type="entry name" value="CHEW"/>
    <property type="match status" value="1"/>
</dbReference>
<evidence type="ECO:0000313" key="2">
    <source>
        <dbReference type="EMBL" id="MBT2988805.1"/>
    </source>
</evidence>
<reference evidence="2 3" key="1">
    <citation type="submission" date="2021-05" db="EMBL/GenBank/DDBJ databases">
        <title>Genetic and Functional Diversity in Clade A Lucinid endosymbionts from the Bahamas.</title>
        <authorList>
            <person name="Giani N.M."/>
            <person name="Engel A.S."/>
            <person name="Campbell B.J."/>
        </authorList>
    </citation>
    <scope>NUCLEOTIDE SEQUENCE [LARGE SCALE GENOMIC DNA]</scope>
    <source>
        <strain evidence="2">LUC16012Gg_MoonRockCtena</strain>
    </source>
</reference>
<name>A0A944QUF3_9GAMM</name>
<protein>
    <submittedName>
        <fullName evidence="2">Chemotaxis protein CheW</fullName>
    </submittedName>
</protein>
<feature type="domain" description="CheW-like" evidence="1">
    <location>
        <begin position="92"/>
        <end position="229"/>
    </location>
</feature>
<dbReference type="GO" id="GO:0007165">
    <property type="term" value="P:signal transduction"/>
    <property type="evidence" value="ECO:0007669"/>
    <property type="project" value="InterPro"/>
</dbReference>
<sequence length="229" mass="24495">MIRRSEQTRSAQPASKIAEPDTALKSYLDTLLSEIDGLSVAAPSTEVKEAQANADIKCDEVVDAGVEVTTQATISEQESGPQPVVPPWAGEAFQVLLFEVNGIKLGIPLTSLMGILNFSGAATQLPGQPSWSLGVIVNREEKVVVINSAKLLMPERLGANEAVSPRQLLLVGDGNRALAVDRICNTLLVEKEAIRWRCGAGIRPWYAGIIIEELSVLLDVDGILKMLAG</sequence>
<organism evidence="2 3">
    <name type="scientific">Candidatus Thiodiazotropha taylori</name>
    <dbReference type="NCBI Taxonomy" id="2792791"/>
    <lineage>
        <taxon>Bacteria</taxon>
        <taxon>Pseudomonadati</taxon>
        <taxon>Pseudomonadota</taxon>
        <taxon>Gammaproteobacteria</taxon>
        <taxon>Chromatiales</taxon>
        <taxon>Sedimenticolaceae</taxon>
        <taxon>Candidatus Thiodiazotropha</taxon>
    </lineage>
</organism>
<dbReference type="Proteomes" id="UP000770889">
    <property type="component" value="Unassembled WGS sequence"/>
</dbReference>
<evidence type="ECO:0000259" key="1">
    <source>
        <dbReference type="PROSITE" id="PS50851"/>
    </source>
</evidence>
<dbReference type="Gene3D" id="2.30.30.40">
    <property type="entry name" value="SH3 Domains"/>
    <property type="match status" value="1"/>
</dbReference>
<dbReference type="Gene3D" id="2.40.50.180">
    <property type="entry name" value="CheA-289, Domain 4"/>
    <property type="match status" value="1"/>
</dbReference>
<comment type="caution">
    <text evidence="2">The sequence shown here is derived from an EMBL/GenBank/DDBJ whole genome shotgun (WGS) entry which is preliminary data.</text>
</comment>
<evidence type="ECO:0000313" key="3">
    <source>
        <dbReference type="Proteomes" id="UP000770889"/>
    </source>
</evidence>
<dbReference type="AlphaFoldDB" id="A0A944QUF3"/>
<dbReference type="SUPFAM" id="SSF50341">
    <property type="entry name" value="CheW-like"/>
    <property type="match status" value="1"/>
</dbReference>
<dbReference type="InterPro" id="IPR002545">
    <property type="entry name" value="CheW-lke_dom"/>
</dbReference>
<dbReference type="EMBL" id="JAHHGM010000005">
    <property type="protein sequence ID" value="MBT2988805.1"/>
    <property type="molecule type" value="Genomic_DNA"/>
</dbReference>
<dbReference type="GO" id="GO:0006935">
    <property type="term" value="P:chemotaxis"/>
    <property type="evidence" value="ECO:0007669"/>
    <property type="project" value="InterPro"/>
</dbReference>
<dbReference type="InterPro" id="IPR036061">
    <property type="entry name" value="CheW-like_dom_sf"/>
</dbReference>
<proteinExistence type="predicted"/>
<dbReference type="Pfam" id="PF01584">
    <property type="entry name" value="CheW"/>
    <property type="match status" value="1"/>
</dbReference>
<dbReference type="SMART" id="SM00260">
    <property type="entry name" value="CheW"/>
    <property type="match status" value="1"/>
</dbReference>
<gene>
    <name evidence="2" type="ORF">KME65_07540</name>
</gene>
<accession>A0A944QUF3</accession>